<evidence type="ECO:0000256" key="6">
    <source>
        <dbReference type="PIRNR" id="PIRNR005651"/>
    </source>
</evidence>
<dbReference type="GO" id="GO:0016020">
    <property type="term" value="C:membrane"/>
    <property type="evidence" value="ECO:0007669"/>
    <property type="project" value="UniProtKB-SubCell"/>
</dbReference>
<dbReference type="PIRSF" id="PIRSF005651">
    <property type="entry name" value="HflC"/>
    <property type="match status" value="1"/>
</dbReference>
<evidence type="ECO:0000256" key="3">
    <source>
        <dbReference type="ARBA" id="ARBA00022692"/>
    </source>
</evidence>
<dbReference type="RefSeq" id="WP_160596652.1">
    <property type="nucleotide sequence ID" value="NZ_WTYS01000001.1"/>
</dbReference>
<evidence type="ECO:0000313" key="9">
    <source>
        <dbReference type="Proteomes" id="UP000468943"/>
    </source>
</evidence>
<keyword evidence="5" id="KW-0472">Membrane</keyword>
<gene>
    <name evidence="8" type="ORF">GRI36_00310</name>
</gene>
<organism evidence="8 9">
    <name type="scientific">Pontixanthobacter gangjinensis</name>
    <dbReference type="NCBI Taxonomy" id="1028742"/>
    <lineage>
        <taxon>Bacteria</taxon>
        <taxon>Pseudomonadati</taxon>
        <taxon>Pseudomonadota</taxon>
        <taxon>Alphaproteobacteria</taxon>
        <taxon>Sphingomonadales</taxon>
        <taxon>Erythrobacteraceae</taxon>
        <taxon>Pontixanthobacter</taxon>
    </lineage>
</organism>
<evidence type="ECO:0000259" key="7">
    <source>
        <dbReference type="SMART" id="SM00244"/>
    </source>
</evidence>
<feature type="domain" description="Band 7" evidence="7">
    <location>
        <begin position="24"/>
        <end position="199"/>
    </location>
</feature>
<dbReference type="SUPFAM" id="SSF117892">
    <property type="entry name" value="Band 7/SPFH domain"/>
    <property type="match status" value="1"/>
</dbReference>
<dbReference type="InterPro" id="IPR036013">
    <property type="entry name" value="Band_7/SPFH_dom_sf"/>
</dbReference>
<keyword evidence="8" id="KW-0645">Protease</keyword>
<keyword evidence="9" id="KW-1185">Reference proteome</keyword>
<dbReference type="Proteomes" id="UP000468943">
    <property type="component" value="Unassembled WGS sequence"/>
</dbReference>
<evidence type="ECO:0000313" key="8">
    <source>
        <dbReference type="EMBL" id="MXO55313.1"/>
    </source>
</evidence>
<evidence type="ECO:0000256" key="5">
    <source>
        <dbReference type="ARBA" id="ARBA00023136"/>
    </source>
</evidence>
<keyword evidence="8" id="KW-0378">Hydrolase</keyword>
<comment type="similarity">
    <text evidence="2 6">Belongs to the band 7/mec-2 family. HflC subfamily.</text>
</comment>
<dbReference type="OrthoDB" id="9812991at2"/>
<dbReference type="PANTHER" id="PTHR42911">
    <property type="entry name" value="MODULATOR OF FTSH PROTEASE HFLC"/>
    <property type="match status" value="1"/>
</dbReference>
<dbReference type="SMART" id="SM00244">
    <property type="entry name" value="PHB"/>
    <property type="match status" value="1"/>
</dbReference>
<evidence type="ECO:0000256" key="1">
    <source>
        <dbReference type="ARBA" id="ARBA00004167"/>
    </source>
</evidence>
<accession>A0A6I4SIB5</accession>
<comment type="subcellular location">
    <subcellularLocation>
        <location evidence="1">Membrane</location>
        <topology evidence="1">Single-pass membrane protein</topology>
    </subcellularLocation>
</comment>
<comment type="caution">
    <text evidence="8">The sequence shown here is derived from an EMBL/GenBank/DDBJ whole genome shotgun (WGS) entry which is preliminary data.</text>
</comment>
<dbReference type="InterPro" id="IPR001972">
    <property type="entry name" value="Stomatin_HflK_fam"/>
</dbReference>
<name>A0A6I4SIB5_9SPHN</name>
<evidence type="ECO:0000256" key="4">
    <source>
        <dbReference type="ARBA" id="ARBA00022989"/>
    </source>
</evidence>
<proteinExistence type="inferred from homology"/>
<dbReference type="CDD" id="cd03405">
    <property type="entry name" value="SPFH_HflC"/>
    <property type="match status" value="1"/>
</dbReference>
<dbReference type="Gene3D" id="3.30.479.30">
    <property type="entry name" value="Band 7 domain"/>
    <property type="match status" value="1"/>
</dbReference>
<dbReference type="PRINTS" id="PR00721">
    <property type="entry name" value="STOMATIN"/>
</dbReference>
<dbReference type="EMBL" id="WTYS01000001">
    <property type="protein sequence ID" value="MXO55313.1"/>
    <property type="molecule type" value="Genomic_DNA"/>
</dbReference>
<dbReference type="Pfam" id="PF01145">
    <property type="entry name" value="Band_7"/>
    <property type="match status" value="1"/>
</dbReference>
<dbReference type="AlphaFoldDB" id="A0A6I4SIB5"/>
<reference evidence="8 9" key="1">
    <citation type="submission" date="2019-12" db="EMBL/GenBank/DDBJ databases">
        <title>Genomic-based taxomic classification of the family Erythrobacteraceae.</title>
        <authorList>
            <person name="Xu L."/>
        </authorList>
    </citation>
    <scope>NUCLEOTIDE SEQUENCE [LARGE SCALE GENOMIC DNA]</scope>
    <source>
        <strain evidence="8 9">JCM 17802</strain>
    </source>
</reference>
<protein>
    <recommendedName>
        <fullName evidence="6">Protein HflC</fullName>
    </recommendedName>
</protein>
<sequence>MTNIWESHKLSIIAVGLALIGLMSSMVVIPEEEQAVVVRTGNPVRVINRFQPDVPFGETGAGVVLRIPLVEQVIRIDKRVLDLDMSQQQVLSSDQQRLLVDAYARFRIIDPVQMVESAGTTDGVRLQLEPILNSVLRQELGRRTFAAMLTAERGDAMSNITSKLDDQARRYGAQVIDVRIKQTDLPTGAPLAAAFTRMETDREREARTIRAQGQRDARIIRAEADAEAARIYAESFGKDPGFYDFYRAMQSYDKTFAQGEDQGESSIILSPDNEYLRQFRGRR</sequence>
<dbReference type="GO" id="GO:0008233">
    <property type="term" value="F:peptidase activity"/>
    <property type="evidence" value="ECO:0007669"/>
    <property type="project" value="UniProtKB-KW"/>
</dbReference>
<evidence type="ECO:0000256" key="2">
    <source>
        <dbReference type="ARBA" id="ARBA00007862"/>
    </source>
</evidence>
<dbReference type="PANTHER" id="PTHR42911:SF1">
    <property type="entry name" value="MODULATOR OF FTSH PROTEASE HFLC"/>
    <property type="match status" value="1"/>
</dbReference>
<comment type="function">
    <text evidence="6">HflC and HflK could regulate a protease.</text>
</comment>
<dbReference type="InterPro" id="IPR001107">
    <property type="entry name" value="Band_7"/>
</dbReference>
<keyword evidence="4" id="KW-1133">Transmembrane helix</keyword>
<dbReference type="InterPro" id="IPR010200">
    <property type="entry name" value="HflC"/>
</dbReference>
<dbReference type="GO" id="GO:0006508">
    <property type="term" value="P:proteolysis"/>
    <property type="evidence" value="ECO:0007669"/>
    <property type="project" value="UniProtKB-KW"/>
</dbReference>
<keyword evidence="3" id="KW-0812">Transmembrane</keyword>